<comment type="caution">
    <text evidence="2">The sequence shown here is derived from an EMBL/GenBank/DDBJ whole genome shotgun (WGS) entry which is preliminary data.</text>
</comment>
<gene>
    <name evidence="2" type="ORF">IW245_003287</name>
</gene>
<keyword evidence="3" id="KW-1185">Reference proteome</keyword>
<sequence>MRRRRPGPTAGRRGSDLRRCRPEGLTPPGGAADDAEYPEPSSNKEAPIDEFHDVLQTGPFHTALRWAIAARGLSLDRLRDRLAVLGLSVSVSTLSNWQRGVSRPDRAESLRALAELETVLQVPARALCRLLDEPAHQGRRQALTPGTPMAVAHRLKAALDAPADPELDVLAVRTDVTVLGPHGWRSTVRVVVRARRSGVRRHVVLSHGQGEEPATIRSGRDCALSRTRTDPDAGLVAAELVFPALSRGEAYALEYHVSGPVTETYHGVWLRAGQQLELTLRFGPGSGAERAYRIWRLDSRSPHKDVEQLRLIDSRLTHLVDHDITPGFHGIRWNWLPR</sequence>
<evidence type="ECO:0000313" key="3">
    <source>
        <dbReference type="Proteomes" id="UP000622552"/>
    </source>
</evidence>
<dbReference type="EMBL" id="JADOUF010000001">
    <property type="protein sequence ID" value="MBG6137093.1"/>
    <property type="molecule type" value="Genomic_DNA"/>
</dbReference>
<name>A0A8J7GIK6_9ACTN</name>
<dbReference type="AlphaFoldDB" id="A0A8J7GIK6"/>
<evidence type="ECO:0000256" key="1">
    <source>
        <dbReference type="SAM" id="MobiDB-lite"/>
    </source>
</evidence>
<dbReference type="CDD" id="cd00093">
    <property type="entry name" value="HTH_XRE"/>
    <property type="match status" value="1"/>
</dbReference>
<feature type="compositionally biased region" description="Basic and acidic residues" evidence="1">
    <location>
        <begin position="13"/>
        <end position="22"/>
    </location>
</feature>
<reference evidence="2" key="1">
    <citation type="submission" date="2020-11" db="EMBL/GenBank/DDBJ databases">
        <title>Sequencing the genomes of 1000 actinobacteria strains.</title>
        <authorList>
            <person name="Klenk H.-P."/>
        </authorList>
    </citation>
    <scope>NUCLEOTIDE SEQUENCE</scope>
    <source>
        <strain evidence="2">DSM 45356</strain>
    </source>
</reference>
<protein>
    <submittedName>
        <fullName evidence="2">Transcriptional regulator with XRE-family HTH domain</fullName>
    </submittedName>
</protein>
<dbReference type="Proteomes" id="UP000622552">
    <property type="component" value="Unassembled WGS sequence"/>
</dbReference>
<accession>A0A8J7GIK6</accession>
<evidence type="ECO:0000313" key="2">
    <source>
        <dbReference type="EMBL" id="MBG6137093.1"/>
    </source>
</evidence>
<organism evidence="2 3">
    <name type="scientific">Longispora fulva</name>
    <dbReference type="NCBI Taxonomy" id="619741"/>
    <lineage>
        <taxon>Bacteria</taxon>
        <taxon>Bacillati</taxon>
        <taxon>Actinomycetota</taxon>
        <taxon>Actinomycetes</taxon>
        <taxon>Micromonosporales</taxon>
        <taxon>Micromonosporaceae</taxon>
        <taxon>Longispora</taxon>
    </lineage>
</organism>
<dbReference type="RefSeq" id="WP_197003997.1">
    <property type="nucleotide sequence ID" value="NZ_BONS01000022.1"/>
</dbReference>
<proteinExistence type="predicted"/>
<dbReference type="InterPro" id="IPR001387">
    <property type="entry name" value="Cro/C1-type_HTH"/>
</dbReference>
<feature type="region of interest" description="Disordered" evidence="1">
    <location>
        <begin position="1"/>
        <end position="46"/>
    </location>
</feature>